<evidence type="ECO:0000256" key="1">
    <source>
        <dbReference type="ARBA" id="ARBA00009437"/>
    </source>
</evidence>
<comment type="caution">
    <text evidence="6">The sequence shown here is derived from an EMBL/GenBank/DDBJ whole genome shotgun (WGS) entry which is preliminary data.</text>
</comment>
<dbReference type="EMBL" id="JBBUTG010000021">
    <property type="protein sequence ID" value="MEK8033786.1"/>
    <property type="molecule type" value="Genomic_DNA"/>
</dbReference>
<dbReference type="PRINTS" id="PR00039">
    <property type="entry name" value="HTHLYSR"/>
</dbReference>
<keyword evidence="4" id="KW-0804">Transcription</keyword>
<sequence length="301" mass="32523">MEFRQLEVFRAVMDCGSASAAAKLLGLSQPAVSRQISQMERELGLELFVRGAGKLKPTADAAALYDEATYAFAGLERVLNVARRMRGRDSGVLRMAAPFSFGEALLPRVVSMLAQEHPRLRYELELAGYDAITAMVAERRVDVAVLKQPLTNPAVAALPLVECGTVCVLPPSHPLARKASVTIDALSREPLVLLGRETTWRSDLHAQLRKAPRAAQVRIETHSATSACSFVAQGLGVSVLPALLAAQFIHRGVRLRPLQVPISHRFVVACATSLSQSPMVEHFARAARSVAHELLAEVAAP</sequence>
<dbReference type="PANTHER" id="PTHR30427:SF1">
    <property type="entry name" value="TRANSCRIPTIONAL ACTIVATOR PROTEIN LYSR"/>
    <property type="match status" value="1"/>
</dbReference>
<keyword evidence="2" id="KW-0805">Transcription regulation</keyword>
<dbReference type="PROSITE" id="PS50931">
    <property type="entry name" value="HTH_LYSR"/>
    <property type="match status" value="1"/>
</dbReference>
<dbReference type="Gene3D" id="3.40.190.290">
    <property type="match status" value="1"/>
</dbReference>
<protein>
    <submittedName>
        <fullName evidence="6">LysR substrate-binding domain-containing protein</fullName>
    </submittedName>
</protein>
<feature type="domain" description="HTH lysR-type" evidence="5">
    <location>
        <begin position="1"/>
        <end position="58"/>
    </location>
</feature>
<organism evidence="6 7">
    <name type="scientific">Ideonella lacteola</name>
    <dbReference type="NCBI Taxonomy" id="2984193"/>
    <lineage>
        <taxon>Bacteria</taxon>
        <taxon>Pseudomonadati</taxon>
        <taxon>Pseudomonadota</taxon>
        <taxon>Betaproteobacteria</taxon>
        <taxon>Burkholderiales</taxon>
        <taxon>Sphaerotilaceae</taxon>
        <taxon>Ideonella</taxon>
    </lineage>
</organism>
<evidence type="ECO:0000256" key="4">
    <source>
        <dbReference type="ARBA" id="ARBA00023163"/>
    </source>
</evidence>
<reference evidence="6 7" key="1">
    <citation type="submission" date="2024-04" db="EMBL/GenBank/DDBJ databases">
        <title>Novel species of the genus Ideonella isolated from streams.</title>
        <authorList>
            <person name="Lu H."/>
        </authorList>
    </citation>
    <scope>NUCLEOTIDE SEQUENCE [LARGE SCALE GENOMIC DNA]</scope>
    <source>
        <strain evidence="6 7">DXS29W</strain>
    </source>
</reference>
<dbReference type="Gene3D" id="1.10.10.10">
    <property type="entry name" value="Winged helix-like DNA-binding domain superfamily/Winged helix DNA-binding domain"/>
    <property type="match status" value="1"/>
</dbReference>
<dbReference type="PANTHER" id="PTHR30427">
    <property type="entry name" value="TRANSCRIPTIONAL ACTIVATOR PROTEIN LYSR"/>
    <property type="match status" value="1"/>
</dbReference>
<accession>A0ABU9BV96</accession>
<dbReference type="InterPro" id="IPR036390">
    <property type="entry name" value="WH_DNA-bd_sf"/>
</dbReference>
<dbReference type="SUPFAM" id="SSF46785">
    <property type="entry name" value="Winged helix' DNA-binding domain"/>
    <property type="match status" value="1"/>
</dbReference>
<dbReference type="Pfam" id="PF03466">
    <property type="entry name" value="LysR_substrate"/>
    <property type="match status" value="1"/>
</dbReference>
<dbReference type="InterPro" id="IPR005119">
    <property type="entry name" value="LysR_subst-bd"/>
</dbReference>
<evidence type="ECO:0000259" key="5">
    <source>
        <dbReference type="PROSITE" id="PS50931"/>
    </source>
</evidence>
<dbReference type="Proteomes" id="UP001371218">
    <property type="component" value="Unassembled WGS sequence"/>
</dbReference>
<dbReference type="Pfam" id="PF00126">
    <property type="entry name" value="HTH_1"/>
    <property type="match status" value="1"/>
</dbReference>
<evidence type="ECO:0000313" key="7">
    <source>
        <dbReference type="Proteomes" id="UP001371218"/>
    </source>
</evidence>
<name>A0ABU9BV96_9BURK</name>
<keyword evidence="7" id="KW-1185">Reference proteome</keyword>
<dbReference type="InterPro" id="IPR000847">
    <property type="entry name" value="LysR_HTH_N"/>
</dbReference>
<keyword evidence="3" id="KW-0238">DNA-binding</keyword>
<dbReference type="RefSeq" id="WP_341428210.1">
    <property type="nucleotide sequence ID" value="NZ_JBBUTG010000021.1"/>
</dbReference>
<proteinExistence type="inferred from homology"/>
<dbReference type="InterPro" id="IPR036388">
    <property type="entry name" value="WH-like_DNA-bd_sf"/>
</dbReference>
<evidence type="ECO:0000313" key="6">
    <source>
        <dbReference type="EMBL" id="MEK8033786.1"/>
    </source>
</evidence>
<evidence type="ECO:0000256" key="3">
    <source>
        <dbReference type="ARBA" id="ARBA00023125"/>
    </source>
</evidence>
<evidence type="ECO:0000256" key="2">
    <source>
        <dbReference type="ARBA" id="ARBA00023015"/>
    </source>
</evidence>
<gene>
    <name evidence="6" type="ORF">AACH06_23430</name>
</gene>
<comment type="similarity">
    <text evidence="1">Belongs to the LysR transcriptional regulatory family.</text>
</comment>
<dbReference type="SUPFAM" id="SSF53850">
    <property type="entry name" value="Periplasmic binding protein-like II"/>
    <property type="match status" value="1"/>
</dbReference>